<keyword evidence="1" id="KW-0812">Transmembrane</keyword>
<keyword evidence="1" id="KW-1133">Transmembrane helix</keyword>
<proteinExistence type="predicted"/>
<sequence length="193" mass="22551">MKTFEFLVFLIFFIVVTVIIFINKSNLVYIKSDIDGSEYMVDPDSSEKSANYLANIRKKLELFRDYIKESDFEPDNMKYAVKQLKDKFTDRTIIAETPHDSSNTSYTINKGEKISFCLRSKKTGNLHEFNKLMYVGLHEISHIACDEEGHTEKFWYIFENFAEKAIEFGLYKKIDFDNDPQEYCGMTITSSVV</sequence>
<keyword evidence="1" id="KW-0472">Membrane</keyword>
<name>A0A6C0AD47_9ZZZZ</name>
<dbReference type="EMBL" id="MN740546">
    <property type="protein sequence ID" value="QHS77390.1"/>
    <property type="molecule type" value="Genomic_DNA"/>
</dbReference>
<evidence type="ECO:0000313" key="2">
    <source>
        <dbReference type="EMBL" id="QHS77390.1"/>
    </source>
</evidence>
<dbReference type="AlphaFoldDB" id="A0A6C0AD47"/>
<organism evidence="2">
    <name type="scientific">viral metagenome</name>
    <dbReference type="NCBI Taxonomy" id="1070528"/>
    <lineage>
        <taxon>unclassified sequences</taxon>
        <taxon>metagenomes</taxon>
        <taxon>organismal metagenomes</taxon>
    </lineage>
</organism>
<protein>
    <submittedName>
        <fullName evidence="2">Uncharacterized protein</fullName>
    </submittedName>
</protein>
<feature type="transmembrane region" description="Helical" evidence="1">
    <location>
        <begin position="6"/>
        <end position="22"/>
    </location>
</feature>
<evidence type="ECO:0000256" key="1">
    <source>
        <dbReference type="SAM" id="Phobius"/>
    </source>
</evidence>
<accession>A0A6C0AD47</accession>
<reference evidence="2" key="1">
    <citation type="journal article" date="2020" name="Nature">
        <title>Giant virus diversity and host interactions through global metagenomics.</title>
        <authorList>
            <person name="Schulz F."/>
            <person name="Roux S."/>
            <person name="Paez-Espino D."/>
            <person name="Jungbluth S."/>
            <person name="Walsh D.A."/>
            <person name="Denef V.J."/>
            <person name="McMahon K.D."/>
            <person name="Konstantinidis K.T."/>
            <person name="Eloe-Fadrosh E.A."/>
            <person name="Kyrpides N.C."/>
            <person name="Woyke T."/>
        </authorList>
    </citation>
    <scope>NUCLEOTIDE SEQUENCE</scope>
    <source>
        <strain evidence="2">GVMAG-S-1004661-13</strain>
    </source>
</reference>